<feature type="compositionally biased region" description="Polar residues" evidence="1">
    <location>
        <begin position="42"/>
        <end position="61"/>
    </location>
</feature>
<feature type="compositionally biased region" description="Polar residues" evidence="1">
    <location>
        <begin position="20"/>
        <end position="29"/>
    </location>
</feature>
<feature type="region of interest" description="Disordered" evidence="1">
    <location>
        <begin position="20"/>
        <end position="69"/>
    </location>
</feature>
<evidence type="ECO:0000313" key="3">
    <source>
        <dbReference type="Proteomes" id="UP000828390"/>
    </source>
</evidence>
<evidence type="ECO:0000256" key="1">
    <source>
        <dbReference type="SAM" id="MobiDB-lite"/>
    </source>
</evidence>
<dbReference type="AlphaFoldDB" id="A0A9D4M6P4"/>
<evidence type="ECO:0000313" key="2">
    <source>
        <dbReference type="EMBL" id="KAH3870294.1"/>
    </source>
</evidence>
<protein>
    <submittedName>
        <fullName evidence="2">Uncharacterized protein</fullName>
    </submittedName>
</protein>
<sequence>MWIHGYQSSPHGFIDSKAVSQVDQLSHTQAPDRLLQTRDSRNGSGHQTRLKDQTCTVSSCPNPCPQSEI</sequence>
<reference evidence="2" key="2">
    <citation type="submission" date="2020-11" db="EMBL/GenBank/DDBJ databases">
        <authorList>
            <person name="McCartney M.A."/>
            <person name="Auch B."/>
            <person name="Kono T."/>
            <person name="Mallez S."/>
            <person name="Becker A."/>
            <person name="Gohl D.M."/>
            <person name="Silverstein K.A.T."/>
            <person name="Koren S."/>
            <person name="Bechman K.B."/>
            <person name="Herman A."/>
            <person name="Abrahante J.E."/>
            <person name="Garbe J."/>
        </authorList>
    </citation>
    <scope>NUCLEOTIDE SEQUENCE</scope>
    <source>
        <strain evidence="2">Duluth1</strain>
        <tissue evidence="2">Whole animal</tissue>
    </source>
</reference>
<reference evidence="2" key="1">
    <citation type="journal article" date="2019" name="bioRxiv">
        <title>The Genome of the Zebra Mussel, Dreissena polymorpha: A Resource for Invasive Species Research.</title>
        <authorList>
            <person name="McCartney M.A."/>
            <person name="Auch B."/>
            <person name="Kono T."/>
            <person name="Mallez S."/>
            <person name="Zhang Y."/>
            <person name="Obille A."/>
            <person name="Becker A."/>
            <person name="Abrahante J.E."/>
            <person name="Garbe J."/>
            <person name="Badalamenti J.P."/>
            <person name="Herman A."/>
            <person name="Mangelson H."/>
            <person name="Liachko I."/>
            <person name="Sullivan S."/>
            <person name="Sone E.D."/>
            <person name="Koren S."/>
            <person name="Silverstein K.A.T."/>
            <person name="Beckman K.B."/>
            <person name="Gohl D.M."/>
        </authorList>
    </citation>
    <scope>NUCLEOTIDE SEQUENCE</scope>
    <source>
        <strain evidence="2">Duluth1</strain>
        <tissue evidence="2">Whole animal</tissue>
    </source>
</reference>
<organism evidence="2 3">
    <name type="scientific">Dreissena polymorpha</name>
    <name type="common">Zebra mussel</name>
    <name type="synonym">Mytilus polymorpha</name>
    <dbReference type="NCBI Taxonomy" id="45954"/>
    <lineage>
        <taxon>Eukaryota</taxon>
        <taxon>Metazoa</taxon>
        <taxon>Spiralia</taxon>
        <taxon>Lophotrochozoa</taxon>
        <taxon>Mollusca</taxon>
        <taxon>Bivalvia</taxon>
        <taxon>Autobranchia</taxon>
        <taxon>Heteroconchia</taxon>
        <taxon>Euheterodonta</taxon>
        <taxon>Imparidentia</taxon>
        <taxon>Neoheterodontei</taxon>
        <taxon>Myida</taxon>
        <taxon>Dreissenoidea</taxon>
        <taxon>Dreissenidae</taxon>
        <taxon>Dreissena</taxon>
    </lineage>
</organism>
<dbReference type="Proteomes" id="UP000828390">
    <property type="component" value="Unassembled WGS sequence"/>
</dbReference>
<comment type="caution">
    <text evidence="2">The sequence shown here is derived from an EMBL/GenBank/DDBJ whole genome shotgun (WGS) entry which is preliminary data.</text>
</comment>
<name>A0A9D4M6P4_DREPO</name>
<accession>A0A9D4M6P4</accession>
<proteinExistence type="predicted"/>
<gene>
    <name evidence="2" type="ORF">DPMN_033476</name>
</gene>
<keyword evidence="3" id="KW-1185">Reference proteome</keyword>
<dbReference type="EMBL" id="JAIWYP010000002">
    <property type="protein sequence ID" value="KAH3870294.1"/>
    <property type="molecule type" value="Genomic_DNA"/>
</dbReference>